<evidence type="ECO:0000313" key="4">
    <source>
        <dbReference type="Proteomes" id="UP000316798"/>
    </source>
</evidence>
<dbReference type="Proteomes" id="UP000316798">
    <property type="component" value="Chromosome"/>
</dbReference>
<evidence type="ECO:0000256" key="1">
    <source>
        <dbReference type="SAM" id="MobiDB-lite"/>
    </source>
</evidence>
<accession>A0A515DA79</accession>
<feature type="region of interest" description="Disordered" evidence="1">
    <location>
        <begin position="1"/>
        <end position="22"/>
    </location>
</feature>
<keyword evidence="4" id="KW-1185">Reference proteome</keyword>
<dbReference type="EMBL" id="CP035503">
    <property type="protein sequence ID" value="QDL37315.1"/>
    <property type="molecule type" value="Genomic_DNA"/>
</dbReference>
<dbReference type="KEGG" id="rhf:EUB48_08520"/>
<keyword evidence="2" id="KW-1133">Transmembrane helix</keyword>
<feature type="transmembrane region" description="Helical" evidence="2">
    <location>
        <begin position="58"/>
        <end position="79"/>
    </location>
</feature>
<evidence type="ECO:0000256" key="2">
    <source>
        <dbReference type="SAM" id="Phobius"/>
    </source>
</evidence>
<evidence type="ECO:0000313" key="3">
    <source>
        <dbReference type="EMBL" id="QDL37315.1"/>
    </source>
</evidence>
<sequence>MSTKVVSATHWSTASDGSTTGTSPMELSALGEHLDLCKGSRGHLFALHCVMEATSCFVASRFVTTLLVIALLIGAASLML</sequence>
<feature type="compositionally biased region" description="Polar residues" evidence="1">
    <location>
        <begin position="1"/>
        <end position="11"/>
    </location>
</feature>
<protein>
    <submittedName>
        <fullName evidence="3">Uncharacterized protein</fullName>
    </submittedName>
</protein>
<name>A0A515DA79_9BURK</name>
<proteinExistence type="predicted"/>
<dbReference type="OrthoDB" id="8907247at2"/>
<gene>
    <name evidence="3" type="ORF">EUB48_08520</name>
</gene>
<keyword evidence="2" id="KW-0812">Transmembrane</keyword>
<dbReference type="AlphaFoldDB" id="A0A515DA79"/>
<dbReference type="RefSeq" id="WP_142818484.1">
    <property type="nucleotide sequence ID" value="NZ_CP035503.1"/>
</dbReference>
<keyword evidence="2" id="KW-0472">Membrane</keyword>
<reference evidence="3 4" key="1">
    <citation type="submission" date="2019-01" db="EMBL/GenBank/DDBJ databases">
        <title>Genomic insights into a novel species Rhodoferax sp.</title>
        <authorList>
            <person name="Jin L."/>
        </authorList>
    </citation>
    <scope>NUCLEOTIDE SEQUENCE [LARGE SCALE GENOMIC DNA]</scope>
    <source>
        <strain evidence="3 4">CHu59-6-5</strain>
    </source>
</reference>
<feature type="compositionally biased region" description="Low complexity" evidence="1">
    <location>
        <begin position="12"/>
        <end position="22"/>
    </location>
</feature>
<organism evidence="3 4">
    <name type="scientific">Rhodoferax sediminis</name>
    <dbReference type="NCBI Taxonomy" id="2509614"/>
    <lineage>
        <taxon>Bacteria</taxon>
        <taxon>Pseudomonadati</taxon>
        <taxon>Pseudomonadota</taxon>
        <taxon>Betaproteobacteria</taxon>
        <taxon>Burkholderiales</taxon>
        <taxon>Comamonadaceae</taxon>
        <taxon>Rhodoferax</taxon>
    </lineage>
</organism>